<dbReference type="GO" id="GO:0046872">
    <property type="term" value="F:metal ion binding"/>
    <property type="evidence" value="ECO:0007669"/>
    <property type="project" value="UniProtKB-KW"/>
</dbReference>
<dbReference type="Pfam" id="PF14697">
    <property type="entry name" value="Fer4_21"/>
    <property type="match status" value="1"/>
</dbReference>
<feature type="domain" description="4Fe-4S ferredoxin-type" evidence="5">
    <location>
        <begin position="65"/>
        <end position="94"/>
    </location>
</feature>
<comment type="caution">
    <text evidence="6">The sequence shown here is derived from an EMBL/GenBank/DDBJ whole genome shotgun (WGS) entry which is preliminary data.</text>
</comment>
<dbReference type="PANTHER" id="PTHR43687">
    <property type="entry name" value="ADENYLYLSULFATE REDUCTASE, BETA SUBUNIT"/>
    <property type="match status" value="1"/>
</dbReference>
<accession>A0A2H0LU40</accession>
<dbReference type="EMBL" id="PCVY01000022">
    <property type="protein sequence ID" value="PIQ87015.1"/>
    <property type="molecule type" value="Genomic_DNA"/>
</dbReference>
<evidence type="ECO:0000256" key="1">
    <source>
        <dbReference type="ARBA" id="ARBA00022485"/>
    </source>
</evidence>
<keyword evidence="4" id="KW-0411">Iron-sulfur</keyword>
<dbReference type="PROSITE" id="PS51379">
    <property type="entry name" value="4FE4S_FER_2"/>
    <property type="match status" value="2"/>
</dbReference>
<reference evidence="6 7" key="1">
    <citation type="submission" date="2017-09" db="EMBL/GenBank/DDBJ databases">
        <title>Depth-based differentiation of microbial function through sediment-hosted aquifers and enrichment of novel symbionts in the deep terrestrial subsurface.</title>
        <authorList>
            <person name="Probst A.J."/>
            <person name="Ladd B."/>
            <person name="Jarett J.K."/>
            <person name="Geller-Mcgrath D.E."/>
            <person name="Sieber C.M."/>
            <person name="Emerson J.B."/>
            <person name="Anantharaman K."/>
            <person name="Thomas B.C."/>
            <person name="Malmstrom R."/>
            <person name="Stieglmeier M."/>
            <person name="Klingl A."/>
            <person name="Woyke T."/>
            <person name="Ryan C.M."/>
            <person name="Banfield J.F."/>
        </authorList>
    </citation>
    <scope>NUCLEOTIDE SEQUENCE [LARGE SCALE GENOMIC DNA]</scope>
    <source>
        <strain evidence="6">CG11_big_fil_rev_8_21_14_0_20_45_26</strain>
    </source>
</reference>
<protein>
    <recommendedName>
        <fullName evidence="5">4Fe-4S ferredoxin-type domain-containing protein</fullName>
    </recommendedName>
</protein>
<sequence length="134" mass="14678">MTTENTARKGPRPELIAKKPERKKEPLKLAVIDQHGCTGCEACIVFCPVDCIEIVPGVEHAQFQQVVEVDIERCIGCALCAKHCPWDTIPMYSYTAGIKRAPELTIRSACNQKTEQDLLSTLKGSDPGGSDPTH</sequence>
<evidence type="ECO:0000313" key="7">
    <source>
        <dbReference type="Proteomes" id="UP000230859"/>
    </source>
</evidence>
<organism evidence="6 7">
    <name type="scientific">Candidatus Abzuiibacterium crystallinum</name>
    <dbReference type="NCBI Taxonomy" id="1974748"/>
    <lineage>
        <taxon>Bacteria</taxon>
        <taxon>Pseudomonadati</taxon>
        <taxon>Candidatus Omnitrophota</taxon>
        <taxon>Candidatus Abzuiibacterium</taxon>
    </lineage>
</organism>
<evidence type="ECO:0000313" key="6">
    <source>
        <dbReference type="EMBL" id="PIQ87015.1"/>
    </source>
</evidence>
<keyword evidence="2" id="KW-0479">Metal-binding</keyword>
<dbReference type="PROSITE" id="PS00198">
    <property type="entry name" value="4FE4S_FER_1"/>
    <property type="match status" value="2"/>
</dbReference>
<dbReference type="GO" id="GO:0051539">
    <property type="term" value="F:4 iron, 4 sulfur cluster binding"/>
    <property type="evidence" value="ECO:0007669"/>
    <property type="project" value="UniProtKB-KW"/>
</dbReference>
<proteinExistence type="predicted"/>
<evidence type="ECO:0000256" key="3">
    <source>
        <dbReference type="ARBA" id="ARBA00023004"/>
    </source>
</evidence>
<evidence type="ECO:0000256" key="4">
    <source>
        <dbReference type="ARBA" id="ARBA00023014"/>
    </source>
</evidence>
<name>A0A2H0LU40_9BACT</name>
<dbReference type="InterPro" id="IPR017900">
    <property type="entry name" value="4Fe4S_Fe_S_CS"/>
</dbReference>
<keyword evidence="3" id="KW-0408">Iron</keyword>
<keyword evidence="1" id="KW-0004">4Fe-4S</keyword>
<dbReference type="AlphaFoldDB" id="A0A2H0LU40"/>
<evidence type="ECO:0000256" key="2">
    <source>
        <dbReference type="ARBA" id="ARBA00022723"/>
    </source>
</evidence>
<dbReference type="SUPFAM" id="SSF54862">
    <property type="entry name" value="4Fe-4S ferredoxins"/>
    <property type="match status" value="1"/>
</dbReference>
<dbReference type="InterPro" id="IPR017896">
    <property type="entry name" value="4Fe4S_Fe-S-bd"/>
</dbReference>
<dbReference type="Gene3D" id="3.30.70.3270">
    <property type="match status" value="1"/>
</dbReference>
<dbReference type="PANTHER" id="PTHR43687:SF1">
    <property type="entry name" value="FERREDOXIN III"/>
    <property type="match status" value="1"/>
</dbReference>
<dbReference type="InterPro" id="IPR050572">
    <property type="entry name" value="Fe-S_Ferredoxin"/>
</dbReference>
<evidence type="ECO:0000259" key="5">
    <source>
        <dbReference type="PROSITE" id="PS51379"/>
    </source>
</evidence>
<gene>
    <name evidence="6" type="ORF">COV74_02400</name>
</gene>
<dbReference type="Proteomes" id="UP000230859">
    <property type="component" value="Unassembled WGS sequence"/>
</dbReference>
<feature type="domain" description="4Fe-4S ferredoxin-type" evidence="5">
    <location>
        <begin position="28"/>
        <end position="57"/>
    </location>
</feature>